<comment type="caution">
    <text evidence="12">The sequence shown here is derived from an EMBL/GenBank/DDBJ whole genome shotgun (WGS) entry which is preliminary data.</text>
</comment>
<feature type="domain" description="NAD-dependent epimerase/dehydratase" evidence="11">
    <location>
        <begin position="4"/>
        <end position="250"/>
    </location>
</feature>
<evidence type="ECO:0000259" key="11">
    <source>
        <dbReference type="Pfam" id="PF01370"/>
    </source>
</evidence>
<proteinExistence type="inferred from homology"/>
<dbReference type="EC" id="5.1.3.2" evidence="5 10"/>
<evidence type="ECO:0000256" key="5">
    <source>
        <dbReference type="ARBA" id="ARBA00013189"/>
    </source>
</evidence>
<evidence type="ECO:0000256" key="3">
    <source>
        <dbReference type="ARBA" id="ARBA00004947"/>
    </source>
</evidence>
<dbReference type="Proteomes" id="UP000293089">
    <property type="component" value="Unassembled WGS sequence"/>
</dbReference>
<name>A0ABY1WIW7_9GAMM</name>
<comment type="pathway">
    <text evidence="3 10">Carbohydrate metabolism; galactose metabolism.</text>
</comment>
<dbReference type="NCBIfam" id="TIGR01179">
    <property type="entry name" value="galE"/>
    <property type="match status" value="1"/>
</dbReference>
<organism evidence="12 13">
    <name type="scientific">Pseudoxanthomonas winnipegensis</name>
    <dbReference type="NCBI Taxonomy" id="2480810"/>
    <lineage>
        <taxon>Bacteria</taxon>
        <taxon>Pseudomonadati</taxon>
        <taxon>Pseudomonadota</taxon>
        <taxon>Gammaproteobacteria</taxon>
        <taxon>Lysobacterales</taxon>
        <taxon>Lysobacteraceae</taxon>
        <taxon>Pseudoxanthomonas</taxon>
    </lineage>
</organism>
<evidence type="ECO:0000313" key="12">
    <source>
        <dbReference type="EMBL" id="TAA22628.1"/>
    </source>
</evidence>
<dbReference type="GO" id="GO:0003978">
    <property type="term" value="F:UDP-glucose 4-epimerase activity"/>
    <property type="evidence" value="ECO:0007669"/>
    <property type="project" value="UniProtKB-EC"/>
</dbReference>
<dbReference type="RefSeq" id="WP_130530561.1">
    <property type="nucleotide sequence ID" value="NZ_SHMD01000003.1"/>
</dbReference>
<accession>A0ABY1WIW7</accession>
<dbReference type="InterPro" id="IPR005886">
    <property type="entry name" value="UDP_G4E"/>
</dbReference>
<comment type="similarity">
    <text evidence="4 10">Belongs to the NAD(P)-dependent epimerase/dehydratase family.</text>
</comment>
<evidence type="ECO:0000256" key="2">
    <source>
        <dbReference type="ARBA" id="ARBA00001911"/>
    </source>
</evidence>
<evidence type="ECO:0000256" key="9">
    <source>
        <dbReference type="ARBA" id="ARBA00023277"/>
    </source>
</evidence>
<dbReference type="InterPro" id="IPR036291">
    <property type="entry name" value="NAD(P)-bd_dom_sf"/>
</dbReference>
<evidence type="ECO:0000256" key="8">
    <source>
        <dbReference type="ARBA" id="ARBA00023235"/>
    </source>
</evidence>
<dbReference type="InterPro" id="IPR001509">
    <property type="entry name" value="Epimerase_deHydtase"/>
</dbReference>
<gene>
    <name evidence="12" type="primary">galE</name>
    <name evidence="12" type="ORF">EA658_03310</name>
</gene>
<dbReference type="Gene3D" id="3.90.25.10">
    <property type="entry name" value="UDP-galactose 4-epimerase, domain 1"/>
    <property type="match status" value="1"/>
</dbReference>
<comment type="catalytic activity">
    <reaction evidence="1 10">
        <text>UDP-alpha-D-glucose = UDP-alpha-D-galactose</text>
        <dbReference type="Rhea" id="RHEA:22168"/>
        <dbReference type="ChEBI" id="CHEBI:58885"/>
        <dbReference type="ChEBI" id="CHEBI:66914"/>
        <dbReference type="EC" id="5.1.3.2"/>
    </reaction>
</comment>
<dbReference type="Gene3D" id="3.40.50.720">
    <property type="entry name" value="NAD(P)-binding Rossmann-like Domain"/>
    <property type="match status" value="1"/>
</dbReference>
<keyword evidence="7 10" id="KW-0520">NAD</keyword>
<comment type="subunit">
    <text evidence="10">Homodimer.</text>
</comment>
<dbReference type="PANTHER" id="PTHR43725:SF53">
    <property type="entry name" value="UDP-ARABINOSE 4-EPIMERASE 1"/>
    <property type="match status" value="1"/>
</dbReference>
<reference evidence="12 13" key="1">
    <citation type="submission" date="2019-02" db="EMBL/GenBank/DDBJ databases">
        <title>WGS of Pseudoxanthomonas species novum from clinical isolates.</title>
        <authorList>
            <person name="Bernier A.-M."/>
            <person name="Bernard K."/>
            <person name="Vachon A."/>
        </authorList>
    </citation>
    <scope>NUCLEOTIDE SEQUENCE [LARGE SCALE GENOMIC DNA]</scope>
    <source>
        <strain evidence="13">NML 170316</strain>
    </source>
</reference>
<keyword evidence="8 10" id="KW-0413">Isomerase</keyword>
<evidence type="ECO:0000256" key="6">
    <source>
        <dbReference type="ARBA" id="ARBA00018569"/>
    </source>
</evidence>
<dbReference type="PANTHER" id="PTHR43725">
    <property type="entry name" value="UDP-GLUCOSE 4-EPIMERASE"/>
    <property type="match status" value="1"/>
</dbReference>
<sequence length="323" mass="35648">MNYLVCGGAGYIGAHLCKWLSGHGHQVTVLDNFSTGHRAAVRWGPLIEVDIVDKAALYQALRNERFDGVVHMCARSLVGESMTAPYDYYVNNVVGTLNVLEWMRDHGVGKFLFSSTAAVFGHPQSELIDESHPTVPINPYGRSKLMVEKILSDSASAYGLRSVALRYFNACGADDGGQIGESHEPETHLIPNVLKAALTGTAVRIFGDDYDTADGTCVRDYIHVNDLASAHEAALRFMERNAGAHVFNLGIGNGFSVRQVIQAAEQLVERPIECEVVPRRPGDPSVLIAGSERARKVLEWQPEYVDINRIIATAWRWHSRPMY</sequence>
<evidence type="ECO:0000313" key="13">
    <source>
        <dbReference type="Proteomes" id="UP000293089"/>
    </source>
</evidence>
<evidence type="ECO:0000256" key="1">
    <source>
        <dbReference type="ARBA" id="ARBA00000083"/>
    </source>
</evidence>
<dbReference type="Pfam" id="PF01370">
    <property type="entry name" value="Epimerase"/>
    <property type="match status" value="1"/>
</dbReference>
<evidence type="ECO:0000256" key="4">
    <source>
        <dbReference type="ARBA" id="ARBA00007637"/>
    </source>
</evidence>
<evidence type="ECO:0000256" key="10">
    <source>
        <dbReference type="RuleBase" id="RU366046"/>
    </source>
</evidence>
<dbReference type="EMBL" id="SHME01000001">
    <property type="protein sequence ID" value="TAA22628.1"/>
    <property type="molecule type" value="Genomic_DNA"/>
</dbReference>
<protein>
    <recommendedName>
        <fullName evidence="6 10">UDP-glucose 4-epimerase</fullName>
        <ecNumber evidence="5 10">5.1.3.2</ecNumber>
    </recommendedName>
</protein>
<keyword evidence="13" id="KW-1185">Reference proteome</keyword>
<keyword evidence="9 10" id="KW-0119">Carbohydrate metabolism</keyword>
<evidence type="ECO:0000256" key="7">
    <source>
        <dbReference type="ARBA" id="ARBA00023027"/>
    </source>
</evidence>
<comment type="cofactor">
    <cofactor evidence="2 10">
        <name>NAD(+)</name>
        <dbReference type="ChEBI" id="CHEBI:57540"/>
    </cofactor>
</comment>
<dbReference type="SUPFAM" id="SSF51735">
    <property type="entry name" value="NAD(P)-binding Rossmann-fold domains"/>
    <property type="match status" value="1"/>
</dbReference>
<dbReference type="CDD" id="cd05247">
    <property type="entry name" value="UDP_G4E_1_SDR_e"/>
    <property type="match status" value="1"/>
</dbReference>